<dbReference type="Proteomes" id="UP001595075">
    <property type="component" value="Unassembled WGS sequence"/>
</dbReference>
<comment type="caution">
    <text evidence="3">The sequence shown here is derived from an EMBL/GenBank/DDBJ whole genome shotgun (WGS) entry which is preliminary data.</text>
</comment>
<feature type="signal peptide" evidence="2">
    <location>
        <begin position="1"/>
        <end position="21"/>
    </location>
</feature>
<accession>A0ABR4CHV4</accession>
<evidence type="ECO:0000256" key="2">
    <source>
        <dbReference type="SAM" id="SignalP"/>
    </source>
</evidence>
<feature type="compositionally biased region" description="Basic and acidic residues" evidence="1">
    <location>
        <begin position="347"/>
        <end position="376"/>
    </location>
</feature>
<feature type="compositionally biased region" description="Basic and acidic residues" evidence="1">
    <location>
        <begin position="394"/>
        <end position="408"/>
    </location>
</feature>
<organism evidence="3 4">
    <name type="scientific">Oculimacula yallundae</name>
    <dbReference type="NCBI Taxonomy" id="86028"/>
    <lineage>
        <taxon>Eukaryota</taxon>
        <taxon>Fungi</taxon>
        <taxon>Dikarya</taxon>
        <taxon>Ascomycota</taxon>
        <taxon>Pezizomycotina</taxon>
        <taxon>Leotiomycetes</taxon>
        <taxon>Helotiales</taxon>
        <taxon>Ploettnerulaceae</taxon>
        <taxon>Oculimacula</taxon>
    </lineage>
</organism>
<reference evidence="3 4" key="1">
    <citation type="journal article" date="2024" name="Commun. Biol.">
        <title>Comparative genomic analysis of thermophilic fungi reveals convergent evolutionary adaptations and gene losses.</title>
        <authorList>
            <person name="Steindorff A.S."/>
            <person name="Aguilar-Pontes M.V."/>
            <person name="Robinson A.J."/>
            <person name="Andreopoulos B."/>
            <person name="LaButti K."/>
            <person name="Kuo A."/>
            <person name="Mondo S."/>
            <person name="Riley R."/>
            <person name="Otillar R."/>
            <person name="Haridas S."/>
            <person name="Lipzen A."/>
            <person name="Grimwood J."/>
            <person name="Schmutz J."/>
            <person name="Clum A."/>
            <person name="Reid I.D."/>
            <person name="Moisan M.C."/>
            <person name="Butler G."/>
            <person name="Nguyen T.T.M."/>
            <person name="Dewar K."/>
            <person name="Conant G."/>
            <person name="Drula E."/>
            <person name="Henrissat B."/>
            <person name="Hansel C."/>
            <person name="Singer S."/>
            <person name="Hutchinson M.I."/>
            <person name="de Vries R.P."/>
            <person name="Natvig D.O."/>
            <person name="Powell A.J."/>
            <person name="Tsang A."/>
            <person name="Grigoriev I.V."/>
        </authorList>
    </citation>
    <scope>NUCLEOTIDE SEQUENCE [LARGE SCALE GENOMIC DNA]</scope>
    <source>
        <strain evidence="3 4">CBS 494.80</strain>
    </source>
</reference>
<proteinExistence type="predicted"/>
<sequence length="408" mass="42782">MIPSLLLAPGISSCLVLSITAQDGIIQPVTVASMTTAQSIETLVTPLPAPSNPSILEIEIPTSTIESISTPASAASSTAFAGDDTYVLLGCFNEPPAISSMRALGATGDYLSPIFASQEALTVPLCLGACGVALAPNSSGPYTYAGVENSRECYCGLTLSPLSQRLHPPRASRLATQAQARLTPTNAPPSFLGGFSLLHPSLKRQHTYPRPVNAVYTSDGRRFGIVVDDAATDAETYVSPLEEDPVLGRKATRYRSGFEEWKSGVVSPVKVRVPVDPEAVGRSVELDGVVSPVGVGASPTTLRLGPKVDSESKVGSVPAAAAGVEQRGYETPIAELPASALPVSVDDRERGSVDFGGAREERPGLDNRELERRLKELGGLSPVSEVSGFTSRMSEADVDGRPEDVVQR</sequence>
<evidence type="ECO:0008006" key="5">
    <source>
        <dbReference type="Google" id="ProtNLM"/>
    </source>
</evidence>
<evidence type="ECO:0000313" key="3">
    <source>
        <dbReference type="EMBL" id="KAL2069344.1"/>
    </source>
</evidence>
<evidence type="ECO:0000313" key="4">
    <source>
        <dbReference type="Proteomes" id="UP001595075"/>
    </source>
</evidence>
<keyword evidence="2" id="KW-0732">Signal</keyword>
<feature type="region of interest" description="Disordered" evidence="1">
    <location>
        <begin position="347"/>
        <end position="408"/>
    </location>
</feature>
<gene>
    <name evidence="3" type="ORF">VTL71DRAFT_15682</name>
</gene>
<protein>
    <recommendedName>
        <fullName evidence="5">WSC domain-containing protein</fullName>
    </recommendedName>
</protein>
<keyword evidence="4" id="KW-1185">Reference proteome</keyword>
<name>A0ABR4CHV4_9HELO</name>
<dbReference type="EMBL" id="JAZHXI010000008">
    <property type="protein sequence ID" value="KAL2069344.1"/>
    <property type="molecule type" value="Genomic_DNA"/>
</dbReference>
<evidence type="ECO:0000256" key="1">
    <source>
        <dbReference type="SAM" id="MobiDB-lite"/>
    </source>
</evidence>
<feature type="chain" id="PRO_5047208375" description="WSC domain-containing protein" evidence="2">
    <location>
        <begin position="22"/>
        <end position="408"/>
    </location>
</feature>